<dbReference type="GO" id="GO:0016746">
    <property type="term" value="F:acyltransferase activity"/>
    <property type="evidence" value="ECO:0007669"/>
    <property type="project" value="UniProtKB-KW"/>
</dbReference>
<dbReference type="Proteomes" id="UP001374803">
    <property type="component" value="Chromosome"/>
</dbReference>
<dbReference type="InterPro" id="IPR052729">
    <property type="entry name" value="Acyl/Acetyltrans_Enzymes"/>
</dbReference>
<protein>
    <submittedName>
        <fullName evidence="2">GNAT family N-acetyltransferase</fullName>
        <ecNumber evidence="2">2.3.1.-</ecNumber>
    </submittedName>
</protein>
<dbReference type="CDD" id="cd04301">
    <property type="entry name" value="NAT_SF"/>
    <property type="match status" value="1"/>
</dbReference>
<dbReference type="PANTHER" id="PTHR47237">
    <property type="entry name" value="SLL0310 PROTEIN"/>
    <property type="match status" value="1"/>
</dbReference>
<evidence type="ECO:0000259" key="1">
    <source>
        <dbReference type="PROSITE" id="PS51186"/>
    </source>
</evidence>
<dbReference type="Gene3D" id="3.40.630.30">
    <property type="match status" value="1"/>
</dbReference>
<dbReference type="Gene3D" id="3.40.630.90">
    <property type="match status" value="1"/>
</dbReference>
<dbReference type="SUPFAM" id="SSF55729">
    <property type="entry name" value="Acyl-CoA N-acyltransferases (Nat)"/>
    <property type="match status" value="1"/>
</dbReference>
<accession>A0ABZ2LGT4</accession>
<gene>
    <name evidence="2" type="ORF">LVJ94_20485</name>
</gene>
<dbReference type="EMBL" id="CP089983">
    <property type="protein sequence ID" value="WXB09595.1"/>
    <property type="molecule type" value="Genomic_DNA"/>
</dbReference>
<organism evidence="2 3">
    <name type="scientific">Pendulispora rubella</name>
    <dbReference type="NCBI Taxonomy" id="2741070"/>
    <lineage>
        <taxon>Bacteria</taxon>
        <taxon>Pseudomonadati</taxon>
        <taxon>Myxococcota</taxon>
        <taxon>Myxococcia</taxon>
        <taxon>Myxococcales</taxon>
        <taxon>Sorangiineae</taxon>
        <taxon>Pendulisporaceae</taxon>
        <taxon>Pendulispora</taxon>
    </lineage>
</organism>
<keyword evidence="3" id="KW-1185">Reference proteome</keyword>
<keyword evidence="2" id="KW-0012">Acyltransferase</keyword>
<dbReference type="PROSITE" id="PS51186">
    <property type="entry name" value="GNAT"/>
    <property type="match status" value="1"/>
</dbReference>
<feature type="domain" description="N-acetyltransferase" evidence="1">
    <location>
        <begin position="11"/>
        <end position="140"/>
    </location>
</feature>
<dbReference type="Pfam" id="PF18014">
    <property type="entry name" value="Acetyltransf_18"/>
    <property type="match status" value="1"/>
</dbReference>
<keyword evidence="2" id="KW-0808">Transferase</keyword>
<dbReference type="PANTHER" id="PTHR47237:SF2">
    <property type="entry name" value="BLL4206 PROTEIN"/>
    <property type="match status" value="1"/>
</dbReference>
<sequence length="284" mass="30802">MASDAFAATTAPIRRLTLEDMPACFHLATDRDWPIEEKKWRLLFEIGAVYGIDDPAGGLAGMVVCTPYGREVSAIGMMVVARRHERRGLGGRLMRHAIEQAGTATTWLTATAFGQPLYAKLGFRVASEMTTYMGEIQPVPQGEPISRRATETDLPGILALDGAAFGAPRKELLTRLMGRAEVFRVIDSPGGITGFGASWRSTQTACLSPVVAEDMDAALGLFADLARDTPGRVRVDADHRFPRLRAWAEAHGLQNSFQTAVMIYGEPLPGDRARVFAPTMQALG</sequence>
<dbReference type="InterPro" id="IPR000182">
    <property type="entry name" value="GNAT_dom"/>
</dbReference>
<dbReference type="Pfam" id="PF13508">
    <property type="entry name" value="Acetyltransf_7"/>
    <property type="match status" value="1"/>
</dbReference>
<dbReference type="InterPro" id="IPR041496">
    <property type="entry name" value="YitH/HolE_GNAT"/>
</dbReference>
<proteinExistence type="predicted"/>
<dbReference type="InterPro" id="IPR016181">
    <property type="entry name" value="Acyl_CoA_acyltransferase"/>
</dbReference>
<name>A0ABZ2LGT4_9BACT</name>
<evidence type="ECO:0000313" key="2">
    <source>
        <dbReference type="EMBL" id="WXB09595.1"/>
    </source>
</evidence>
<dbReference type="EC" id="2.3.1.-" evidence="2"/>
<dbReference type="RefSeq" id="WP_394839266.1">
    <property type="nucleotide sequence ID" value="NZ_CP089929.1"/>
</dbReference>
<reference evidence="2" key="1">
    <citation type="submission" date="2021-12" db="EMBL/GenBank/DDBJ databases">
        <title>Discovery of the Pendulisporaceae a myxobacterial family with distinct sporulation behavior and unique specialized metabolism.</title>
        <authorList>
            <person name="Garcia R."/>
            <person name="Popoff A."/>
            <person name="Bader C.D."/>
            <person name="Loehr J."/>
            <person name="Walesch S."/>
            <person name="Walt C."/>
            <person name="Boldt J."/>
            <person name="Bunk B."/>
            <person name="Haeckl F.J.F.P.J."/>
            <person name="Gunesch A.P."/>
            <person name="Birkelbach J."/>
            <person name="Nuebel U."/>
            <person name="Pietschmann T."/>
            <person name="Bach T."/>
            <person name="Mueller R."/>
        </authorList>
    </citation>
    <scope>NUCLEOTIDE SEQUENCE</scope>
    <source>
        <strain evidence="2">MSr11367</strain>
    </source>
</reference>
<evidence type="ECO:0000313" key="3">
    <source>
        <dbReference type="Proteomes" id="UP001374803"/>
    </source>
</evidence>